<feature type="compositionally biased region" description="Polar residues" evidence="1">
    <location>
        <begin position="116"/>
        <end position="138"/>
    </location>
</feature>
<evidence type="ECO:0000313" key="3">
    <source>
        <dbReference type="EMBL" id="KAE9962625.1"/>
    </source>
</evidence>
<protein>
    <recommendedName>
        <fullName evidence="2">BTB domain-containing protein</fullName>
    </recommendedName>
</protein>
<dbReference type="CDD" id="cd18186">
    <property type="entry name" value="BTB_POZ_ZBTB_KLHL-like"/>
    <property type="match status" value="1"/>
</dbReference>
<accession>A0A8H3U3Z4</accession>
<feature type="domain" description="BTB" evidence="2">
    <location>
        <begin position="355"/>
        <end position="427"/>
    </location>
</feature>
<reference evidence="3 4" key="1">
    <citation type="submission" date="2019-11" db="EMBL/GenBank/DDBJ databases">
        <title>Venturia inaequalis Genome Resource.</title>
        <authorList>
            <person name="Lichtner F.J."/>
        </authorList>
    </citation>
    <scope>NUCLEOTIDE SEQUENCE [LARGE SCALE GENOMIC DNA]</scope>
    <source>
        <strain evidence="3">Bline_iso_100314</strain>
    </source>
</reference>
<name>A0A8H3U3Z4_VENIN</name>
<dbReference type="AlphaFoldDB" id="A0A8H3U3Z4"/>
<dbReference type="InterPro" id="IPR011333">
    <property type="entry name" value="SKP1/BTB/POZ_sf"/>
</dbReference>
<feature type="region of interest" description="Disordered" evidence="1">
    <location>
        <begin position="1"/>
        <end position="92"/>
    </location>
</feature>
<evidence type="ECO:0000256" key="1">
    <source>
        <dbReference type="SAM" id="MobiDB-lite"/>
    </source>
</evidence>
<organism evidence="3 4">
    <name type="scientific">Venturia inaequalis</name>
    <name type="common">Apple scab fungus</name>
    <dbReference type="NCBI Taxonomy" id="5025"/>
    <lineage>
        <taxon>Eukaryota</taxon>
        <taxon>Fungi</taxon>
        <taxon>Dikarya</taxon>
        <taxon>Ascomycota</taxon>
        <taxon>Pezizomycotina</taxon>
        <taxon>Dothideomycetes</taxon>
        <taxon>Pleosporomycetidae</taxon>
        <taxon>Venturiales</taxon>
        <taxon>Venturiaceae</taxon>
        <taxon>Venturia</taxon>
    </lineage>
</organism>
<gene>
    <name evidence="3" type="ORF">BLS_000103</name>
</gene>
<dbReference type="PROSITE" id="PS50097">
    <property type="entry name" value="BTB"/>
    <property type="match status" value="1"/>
</dbReference>
<dbReference type="Proteomes" id="UP000433883">
    <property type="component" value="Unassembled WGS sequence"/>
</dbReference>
<evidence type="ECO:0000313" key="4">
    <source>
        <dbReference type="Proteomes" id="UP000433883"/>
    </source>
</evidence>
<comment type="caution">
    <text evidence="3">The sequence shown here is derived from an EMBL/GenBank/DDBJ whole genome shotgun (WGS) entry which is preliminary data.</text>
</comment>
<dbReference type="SUPFAM" id="SSF54695">
    <property type="entry name" value="POZ domain"/>
    <property type="match status" value="1"/>
</dbReference>
<evidence type="ECO:0000259" key="2">
    <source>
        <dbReference type="PROSITE" id="PS50097"/>
    </source>
</evidence>
<sequence length="672" mass="72471">MTPPPPKKSDPPTTKSARIVPAIPLSFPRQPRSKKNAHEPKSNLRAVTPDTSVKSADSPRGNAIQHYSSASQSTASIQEPMTPDSLASAAAKVSVNGDSDIVKERADGQEQKGARNGSTDNHGVLSTQSAFGTGQGHLNGSHGLKHENAINGNGSVGKEHLRAQSRNFVPLKVPAKLPPPFYPQQPTITADNPHASTSYMTEKDIGTTTEDLRGRLPQVQTDIVMFHAAPTDIVTYGGEATPAESSITQTLPSGAAVYPPFPGYAGGPFPPPGLPHPALGQVFNPQASAFQFDGQVQDHSQFQASHELQSPSYANQINHGGPVILPDTSGIALNNQAAIALKGFFECQFGSPNFSDVTLKITERAQSAEPVILQAHRIVLARSPKLRELMMLNTDIVPIDLEAKYLDTDSFINVVRYLYGAALPGRNSLAGQPMEQCLALAAAGWHCGLSDVIIHGLECAESYLNWGNVEQALDFALEGGLTFGFQFNEAETVAEPSFGEFAGQFLYNILKWISLNIPTNYQFMASAPQLANSPRLPSVLESRPSVANPRLSRIQFGDLPSEESSLPTMLLSSIMLSLPLGALRHLLLHPAFWARARHADMVGAVIKERESRREKALESKRYLPGATAYMHETMHWKEELVGVDGIAQAISLTRLCLKTADGELGKNKKSQS</sequence>
<proteinExistence type="predicted"/>
<feature type="compositionally biased region" description="Polar residues" evidence="1">
    <location>
        <begin position="65"/>
        <end position="79"/>
    </location>
</feature>
<dbReference type="InterPro" id="IPR000210">
    <property type="entry name" value="BTB/POZ_dom"/>
</dbReference>
<dbReference type="Gene3D" id="3.30.710.10">
    <property type="entry name" value="Potassium Channel Kv1.1, Chain A"/>
    <property type="match status" value="1"/>
</dbReference>
<dbReference type="EMBL" id="WNWQ01001000">
    <property type="protein sequence ID" value="KAE9962625.1"/>
    <property type="molecule type" value="Genomic_DNA"/>
</dbReference>
<feature type="region of interest" description="Disordered" evidence="1">
    <location>
        <begin position="105"/>
        <end position="156"/>
    </location>
</feature>